<dbReference type="EMBL" id="SNYN01000005">
    <property type="protein sequence ID" value="TDQ53161.1"/>
    <property type="molecule type" value="Genomic_DNA"/>
</dbReference>
<dbReference type="PANTHER" id="PTHR33495">
    <property type="entry name" value="ANTI-SIGMA FACTOR ANTAGONIST TM_1081-RELATED-RELATED"/>
    <property type="match status" value="1"/>
</dbReference>
<dbReference type="PANTHER" id="PTHR33495:SF2">
    <property type="entry name" value="ANTI-SIGMA FACTOR ANTAGONIST TM_1081-RELATED"/>
    <property type="match status" value="1"/>
</dbReference>
<gene>
    <name evidence="4" type="ORF">EV190_105283</name>
</gene>
<dbReference type="Pfam" id="PF01740">
    <property type="entry name" value="STAS"/>
    <property type="match status" value="1"/>
</dbReference>
<accession>A0A4V3D8T9</accession>
<proteinExistence type="inferred from homology"/>
<sequence length="114" mass="12476">MPALQITVRTHDDGTVIALDGEIDIATEDDFRRTVLHVAGERPNGRVVLDCDQLSFIDSSGLRVLIQCHKAGRENDSRLMVAAPSERVAQILRVTAIDTRIPVYPTVDDALTAP</sequence>
<keyword evidence="5" id="KW-1185">Reference proteome</keyword>
<dbReference type="CDD" id="cd07043">
    <property type="entry name" value="STAS_anti-anti-sigma_factors"/>
    <property type="match status" value="1"/>
</dbReference>
<name>A0A4V3D8T9_9ACTN</name>
<organism evidence="4 5">
    <name type="scientific">Actinorugispora endophytica</name>
    <dbReference type="NCBI Taxonomy" id="1605990"/>
    <lineage>
        <taxon>Bacteria</taxon>
        <taxon>Bacillati</taxon>
        <taxon>Actinomycetota</taxon>
        <taxon>Actinomycetes</taxon>
        <taxon>Streptosporangiales</taxon>
        <taxon>Nocardiopsidaceae</taxon>
        <taxon>Actinorugispora</taxon>
    </lineage>
</organism>
<comment type="similarity">
    <text evidence="1 2">Belongs to the anti-sigma-factor antagonist family.</text>
</comment>
<dbReference type="GO" id="GO:0043856">
    <property type="term" value="F:anti-sigma factor antagonist activity"/>
    <property type="evidence" value="ECO:0007669"/>
    <property type="project" value="InterPro"/>
</dbReference>
<dbReference type="SUPFAM" id="SSF52091">
    <property type="entry name" value="SpoIIaa-like"/>
    <property type="match status" value="1"/>
</dbReference>
<dbReference type="InterPro" id="IPR002645">
    <property type="entry name" value="STAS_dom"/>
</dbReference>
<evidence type="ECO:0000259" key="3">
    <source>
        <dbReference type="PROSITE" id="PS50801"/>
    </source>
</evidence>
<evidence type="ECO:0000313" key="4">
    <source>
        <dbReference type="EMBL" id="TDQ53161.1"/>
    </source>
</evidence>
<dbReference type="PROSITE" id="PS50801">
    <property type="entry name" value="STAS"/>
    <property type="match status" value="1"/>
</dbReference>
<dbReference type="RefSeq" id="WP_133741249.1">
    <property type="nucleotide sequence ID" value="NZ_SNYN01000005.1"/>
</dbReference>
<protein>
    <recommendedName>
        <fullName evidence="2">Anti-sigma factor antagonist</fullName>
    </recommendedName>
</protein>
<reference evidence="4 5" key="1">
    <citation type="submission" date="2019-03" db="EMBL/GenBank/DDBJ databases">
        <title>Genomic Encyclopedia of Type Strains, Phase IV (KMG-IV): sequencing the most valuable type-strain genomes for metagenomic binning, comparative biology and taxonomic classification.</title>
        <authorList>
            <person name="Goeker M."/>
        </authorList>
    </citation>
    <scope>NUCLEOTIDE SEQUENCE [LARGE SCALE GENOMIC DNA]</scope>
    <source>
        <strain evidence="4 5">DSM 46770</strain>
    </source>
</reference>
<dbReference type="InterPro" id="IPR036513">
    <property type="entry name" value="STAS_dom_sf"/>
</dbReference>
<feature type="domain" description="STAS" evidence="3">
    <location>
        <begin position="4"/>
        <end position="114"/>
    </location>
</feature>
<dbReference type="Gene3D" id="3.30.750.24">
    <property type="entry name" value="STAS domain"/>
    <property type="match status" value="1"/>
</dbReference>
<evidence type="ECO:0000256" key="2">
    <source>
        <dbReference type="RuleBase" id="RU003749"/>
    </source>
</evidence>
<dbReference type="AlphaFoldDB" id="A0A4V3D8T9"/>
<dbReference type="OrthoDB" id="9793697at2"/>
<dbReference type="NCBIfam" id="TIGR00377">
    <property type="entry name" value="ant_ant_sig"/>
    <property type="match status" value="1"/>
</dbReference>
<comment type="caution">
    <text evidence="4">The sequence shown here is derived from an EMBL/GenBank/DDBJ whole genome shotgun (WGS) entry which is preliminary data.</text>
</comment>
<evidence type="ECO:0000313" key="5">
    <source>
        <dbReference type="Proteomes" id="UP000295281"/>
    </source>
</evidence>
<dbReference type="InterPro" id="IPR003658">
    <property type="entry name" value="Anti-sigma_ant"/>
</dbReference>
<evidence type="ECO:0000256" key="1">
    <source>
        <dbReference type="ARBA" id="ARBA00009013"/>
    </source>
</evidence>
<dbReference type="Proteomes" id="UP000295281">
    <property type="component" value="Unassembled WGS sequence"/>
</dbReference>